<comment type="caution">
    <text evidence="2">The sequence shown here is derived from an EMBL/GenBank/DDBJ whole genome shotgun (WGS) entry which is preliminary data.</text>
</comment>
<feature type="compositionally biased region" description="Acidic residues" evidence="1">
    <location>
        <begin position="238"/>
        <end position="249"/>
    </location>
</feature>
<feature type="compositionally biased region" description="Basic residues" evidence="1">
    <location>
        <begin position="1"/>
        <end position="11"/>
    </location>
</feature>
<evidence type="ECO:0000313" key="2">
    <source>
        <dbReference type="EMBL" id="PKK57825.1"/>
    </source>
</evidence>
<dbReference type="VEuPathDB" id="FungiDB:RhiirA1_466425"/>
<gene>
    <name evidence="2" type="ORF">RhiirC2_797343</name>
</gene>
<feature type="compositionally biased region" description="Polar residues" evidence="1">
    <location>
        <begin position="17"/>
        <end position="46"/>
    </location>
</feature>
<proteinExistence type="predicted"/>
<name>A0A2N1M864_9GLOM</name>
<organism evidence="2 3">
    <name type="scientific">Rhizophagus irregularis</name>
    <dbReference type="NCBI Taxonomy" id="588596"/>
    <lineage>
        <taxon>Eukaryota</taxon>
        <taxon>Fungi</taxon>
        <taxon>Fungi incertae sedis</taxon>
        <taxon>Mucoromycota</taxon>
        <taxon>Glomeromycotina</taxon>
        <taxon>Glomeromycetes</taxon>
        <taxon>Glomerales</taxon>
        <taxon>Glomeraceae</taxon>
        <taxon>Rhizophagus</taxon>
    </lineage>
</organism>
<feature type="compositionally biased region" description="Low complexity" evidence="1">
    <location>
        <begin position="47"/>
        <end position="61"/>
    </location>
</feature>
<feature type="region of interest" description="Disordered" evidence="1">
    <location>
        <begin position="236"/>
        <end position="281"/>
    </location>
</feature>
<reference evidence="2 3" key="1">
    <citation type="submission" date="2016-04" db="EMBL/GenBank/DDBJ databases">
        <title>Genome analyses suggest a sexual origin of heterokaryosis in a supposedly ancient asexual fungus.</title>
        <authorList>
            <person name="Ropars J."/>
            <person name="Sedzielewska K."/>
            <person name="Noel J."/>
            <person name="Charron P."/>
            <person name="Farinelli L."/>
            <person name="Marton T."/>
            <person name="Kruger M."/>
            <person name="Pelin A."/>
            <person name="Brachmann A."/>
            <person name="Corradi N."/>
        </authorList>
    </citation>
    <scope>NUCLEOTIDE SEQUENCE [LARGE SCALE GENOMIC DNA]</scope>
    <source>
        <strain evidence="2 3">C2</strain>
    </source>
</reference>
<feature type="region of interest" description="Disordered" evidence="1">
    <location>
        <begin position="1"/>
        <end position="72"/>
    </location>
</feature>
<dbReference type="VEuPathDB" id="FungiDB:RhiirFUN_025267"/>
<dbReference type="VEuPathDB" id="FungiDB:FUN_006570"/>
<feature type="compositionally biased region" description="Polar residues" evidence="1">
    <location>
        <begin position="62"/>
        <end position="72"/>
    </location>
</feature>
<reference evidence="2 3" key="2">
    <citation type="submission" date="2017-10" db="EMBL/GenBank/DDBJ databases">
        <title>Extensive intraspecific genome diversity in a model arbuscular mycorrhizal fungus.</title>
        <authorList>
            <person name="Chen E.C.H."/>
            <person name="Morin E."/>
            <person name="Baudet D."/>
            <person name="Noel J."/>
            <person name="Ndikumana S."/>
            <person name="Charron P."/>
            <person name="St-Onge C."/>
            <person name="Giorgi J."/>
            <person name="Grigoriev I.V."/>
            <person name="Roux C."/>
            <person name="Martin F.M."/>
            <person name="Corradi N."/>
        </authorList>
    </citation>
    <scope>NUCLEOTIDE SEQUENCE [LARGE SCALE GENOMIC DNA]</scope>
    <source>
        <strain evidence="2 3">C2</strain>
    </source>
</reference>
<evidence type="ECO:0000313" key="3">
    <source>
        <dbReference type="Proteomes" id="UP000233469"/>
    </source>
</evidence>
<dbReference type="EMBL" id="LLXL01004059">
    <property type="protein sequence ID" value="PKK57825.1"/>
    <property type="molecule type" value="Genomic_DNA"/>
</dbReference>
<accession>A0A2N1M864</accession>
<dbReference type="AlphaFoldDB" id="A0A2N1M864"/>
<sequence length="286" mass="33042">MKRSGKKSVKKNRQESYKQTSVQESASSDFSKQTSISKQQESTASGSIKIQKQMSKQQESIASGSTRTQKQVSNINHRELTLIIRTKTYRSNWTKDVNENAYWVRIDELNRQLDNANGKNTVRDSGDEVEVDKEEAKAEMKTILKTFLIELELIYDENFSIKSWLAALHKHRRVRLLYKQRGTLDKDNHRLHQNNRLNEITPADTDFSELETPIQTMENLIMEEDVEVSAEMDKIEVIEDSEPTGMEESEPTKESEAMGVKESEPIGVEESPETEDETDKWYKFVL</sequence>
<evidence type="ECO:0000256" key="1">
    <source>
        <dbReference type="SAM" id="MobiDB-lite"/>
    </source>
</evidence>
<protein>
    <submittedName>
        <fullName evidence="2">Uncharacterized protein</fullName>
    </submittedName>
</protein>
<dbReference type="Proteomes" id="UP000233469">
    <property type="component" value="Unassembled WGS sequence"/>
</dbReference>
<feature type="compositionally biased region" description="Basic and acidic residues" evidence="1">
    <location>
        <begin position="250"/>
        <end position="264"/>
    </location>
</feature>